<feature type="compositionally biased region" description="Basic and acidic residues" evidence="1">
    <location>
        <begin position="181"/>
        <end position="197"/>
    </location>
</feature>
<gene>
    <name evidence="2" type="ORF">AOQ84DRAFT_360402</name>
</gene>
<dbReference type="OrthoDB" id="10589387at2759"/>
<dbReference type="Proteomes" id="UP000250140">
    <property type="component" value="Unassembled WGS sequence"/>
</dbReference>
<feature type="compositionally biased region" description="Polar residues" evidence="1">
    <location>
        <begin position="240"/>
        <end position="251"/>
    </location>
</feature>
<reference evidence="2 3" key="1">
    <citation type="journal article" date="2016" name="Nat. Commun.">
        <title>Ectomycorrhizal ecology is imprinted in the genome of the dominant symbiotic fungus Cenococcum geophilum.</title>
        <authorList>
            <consortium name="DOE Joint Genome Institute"/>
            <person name="Peter M."/>
            <person name="Kohler A."/>
            <person name="Ohm R.A."/>
            <person name="Kuo A."/>
            <person name="Krutzmann J."/>
            <person name="Morin E."/>
            <person name="Arend M."/>
            <person name="Barry K.W."/>
            <person name="Binder M."/>
            <person name="Choi C."/>
            <person name="Clum A."/>
            <person name="Copeland A."/>
            <person name="Grisel N."/>
            <person name="Haridas S."/>
            <person name="Kipfer T."/>
            <person name="LaButti K."/>
            <person name="Lindquist E."/>
            <person name="Lipzen A."/>
            <person name="Maire R."/>
            <person name="Meier B."/>
            <person name="Mihaltcheva S."/>
            <person name="Molinier V."/>
            <person name="Murat C."/>
            <person name="Poggeler S."/>
            <person name="Quandt C.A."/>
            <person name="Sperisen C."/>
            <person name="Tritt A."/>
            <person name="Tisserant E."/>
            <person name="Crous P.W."/>
            <person name="Henrissat B."/>
            <person name="Nehls U."/>
            <person name="Egli S."/>
            <person name="Spatafora J.W."/>
            <person name="Grigoriev I.V."/>
            <person name="Martin F.M."/>
        </authorList>
    </citation>
    <scope>NUCLEOTIDE SEQUENCE [LARGE SCALE GENOMIC DNA]</scope>
    <source>
        <strain evidence="2 3">CBS 207.34</strain>
    </source>
</reference>
<proteinExistence type="predicted"/>
<dbReference type="AlphaFoldDB" id="A0A8E2F8U5"/>
<name>A0A8E2F8U5_9PEZI</name>
<dbReference type="EMBL" id="KV748842">
    <property type="protein sequence ID" value="OCL12700.1"/>
    <property type="molecule type" value="Genomic_DNA"/>
</dbReference>
<evidence type="ECO:0000313" key="2">
    <source>
        <dbReference type="EMBL" id="OCL12700.1"/>
    </source>
</evidence>
<accession>A0A8E2F8U5</accession>
<organism evidence="2 3">
    <name type="scientific">Glonium stellatum</name>
    <dbReference type="NCBI Taxonomy" id="574774"/>
    <lineage>
        <taxon>Eukaryota</taxon>
        <taxon>Fungi</taxon>
        <taxon>Dikarya</taxon>
        <taxon>Ascomycota</taxon>
        <taxon>Pezizomycotina</taxon>
        <taxon>Dothideomycetes</taxon>
        <taxon>Pleosporomycetidae</taxon>
        <taxon>Gloniales</taxon>
        <taxon>Gloniaceae</taxon>
        <taxon>Glonium</taxon>
    </lineage>
</organism>
<feature type="region of interest" description="Disordered" evidence="1">
    <location>
        <begin position="145"/>
        <end position="255"/>
    </location>
</feature>
<evidence type="ECO:0000313" key="3">
    <source>
        <dbReference type="Proteomes" id="UP000250140"/>
    </source>
</evidence>
<keyword evidence="3" id="KW-1185">Reference proteome</keyword>
<evidence type="ECO:0000256" key="1">
    <source>
        <dbReference type="SAM" id="MobiDB-lite"/>
    </source>
</evidence>
<sequence>MPCHERPETHNGKLHQITETLRNEFTRRDDKLHVYQSGEDVASQYGHILEKQPLRRATQNSQAEVFTGQTRSVNLQAEEIDLVSSLNIERQQSPTSTIDGDWLEISTCQWRHVMTKEEKKEHDNNLLEKYKKLLREISYPPCLISGQQRRMGRRLSPVENTAKKCPRRHKNPHPPPAPEEASARHSHTEVESLDKQTTEPTAIPGSLPKRTKKYTNMPKGKGKNKEAGRTKSSKVRPSGASPSVRPTTASKGTACHHGRYPGDCRNQSCASYSDLGVFIEGTLAIQCTLLVDTIWVC</sequence>
<protein>
    <submittedName>
        <fullName evidence="2">Uncharacterized protein</fullName>
    </submittedName>
</protein>